<dbReference type="SMART" id="SM00388">
    <property type="entry name" value="HisKA"/>
    <property type="match status" value="1"/>
</dbReference>
<feature type="region of interest" description="Disordered" evidence="7">
    <location>
        <begin position="1"/>
        <end position="20"/>
    </location>
</feature>
<feature type="modified residue" description="4-aspartylphosphate" evidence="6">
    <location>
        <position position="1105"/>
    </location>
</feature>
<evidence type="ECO:0000259" key="8">
    <source>
        <dbReference type="PROSITE" id="PS50109"/>
    </source>
</evidence>
<dbReference type="Pfam" id="PF00512">
    <property type="entry name" value="HisKA"/>
    <property type="match status" value="1"/>
</dbReference>
<gene>
    <name evidence="10" type="ORF">N7492_002076</name>
</gene>
<dbReference type="InterPro" id="IPR004358">
    <property type="entry name" value="Sig_transdc_His_kin-like_C"/>
</dbReference>
<feature type="region of interest" description="Disordered" evidence="7">
    <location>
        <begin position="472"/>
        <end position="502"/>
    </location>
</feature>
<evidence type="ECO:0000313" key="11">
    <source>
        <dbReference type="Proteomes" id="UP001146351"/>
    </source>
</evidence>
<proteinExistence type="predicted"/>
<dbReference type="Pfam" id="PF02518">
    <property type="entry name" value="HATPase_c"/>
    <property type="match status" value="1"/>
</dbReference>
<dbReference type="PRINTS" id="PR00344">
    <property type="entry name" value="BCTRLSENSOR"/>
</dbReference>
<dbReference type="PROSITE" id="PS50109">
    <property type="entry name" value="HIS_KIN"/>
    <property type="match status" value="1"/>
</dbReference>
<reference evidence="10" key="1">
    <citation type="submission" date="2022-11" db="EMBL/GenBank/DDBJ databases">
        <authorList>
            <person name="Petersen C."/>
        </authorList>
    </citation>
    <scope>NUCLEOTIDE SEQUENCE</scope>
    <source>
        <strain evidence="10">IBT 21917</strain>
    </source>
</reference>
<feature type="compositionally biased region" description="Low complexity" evidence="7">
    <location>
        <begin position="326"/>
        <end position="345"/>
    </location>
</feature>
<reference evidence="10" key="2">
    <citation type="journal article" date="2023" name="IMA Fungus">
        <title>Comparative genomic study of the Penicillium genus elucidates a diverse pangenome and 15 lateral gene transfer events.</title>
        <authorList>
            <person name="Petersen C."/>
            <person name="Sorensen T."/>
            <person name="Nielsen M.R."/>
            <person name="Sondergaard T.E."/>
            <person name="Sorensen J.L."/>
            <person name="Fitzpatrick D.A."/>
            <person name="Frisvad J.C."/>
            <person name="Nielsen K.L."/>
        </authorList>
    </citation>
    <scope>NUCLEOTIDE SEQUENCE</scope>
    <source>
        <strain evidence="10">IBT 21917</strain>
    </source>
</reference>
<comment type="catalytic activity">
    <reaction evidence="1">
        <text>ATP + protein L-histidine = ADP + protein N-phospho-L-histidine.</text>
        <dbReference type="EC" id="2.7.13.3"/>
    </reaction>
</comment>
<dbReference type="OrthoDB" id="303614at2759"/>
<evidence type="ECO:0000256" key="4">
    <source>
        <dbReference type="ARBA" id="ARBA00022679"/>
    </source>
</evidence>
<dbReference type="InterPro" id="IPR003661">
    <property type="entry name" value="HisK_dim/P_dom"/>
</dbReference>
<evidence type="ECO:0000256" key="3">
    <source>
        <dbReference type="ARBA" id="ARBA00022553"/>
    </source>
</evidence>
<protein>
    <recommendedName>
        <fullName evidence="2">histidine kinase</fullName>
        <ecNumber evidence="2">2.7.13.3</ecNumber>
    </recommendedName>
</protein>
<dbReference type="InterPro" id="IPR036097">
    <property type="entry name" value="HisK_dim/P_sf"/>
</dbReference>
<feature type="compositionally biased region" description="Low complexity" evidence="7">
    <location>
        <begin position="58"/>
        <end position="76"/>
    </location>
</feature>
<feature type="domain" description="Response regulatory" evidence="9">
    <location>
        <begin position="1053"/>
        <end position="1177"/>
    </location>
</feature>
<feature type="region of interest" description="Disordered" evidence="7">
    <location>
        <begin position="401"/>
        <end position="423"/>
    </location>
</feature>
<evidence type="ECO:0000256" key="5">
    <source>
        <dbReference type="ARBA" id="ARBA00022777"/>
    </source>
</evidence>
<organism evidence="10 11">
    <name type="scientific">Penicillium capsulatum</name>
    <dbReference type="NCBI Taxonomy" id="69766"/>
    <lineage>
        <taxon>Eukaryota</taxon>
        <taxon>Fungi</taxon>
        <taxon>Dikarya</taxon>
        <taxon>Ascomycota</taxon>
        <taxon>Pezizomycotina</taxon>
        <taxon>Eurotiomycetes</taxon>
        <taxon>Eurotiomycetidae</taxon>
        <taxon>Eurotiales</taxon>
        <taxon>Aspergillaceae</taxon>
        <taxon>Penicillium</taxon>
    </lineage>
</organism>
<feature type="region of interest" description="Disordered" evidence="7">
    <location>
        <begin position="288"/>
        <end position="365"/>
    </location>
</feature>
<keyword evidence="11" id="KW-1185">Reference proteome</keyword>
<dbReference type="Gene3D" id="3.30.565.10">
    <property type="entry name" value="Histidine kinase-like ATPase, C-terminal domain"/>
    <property type="match status" value="1"/>
</dbReference>
<evidence type="ECO:0000256" key="6">
    <source>
        <dbReference type="PROSITE-ProRule" id="PRU00169"/>
    </source>
</evidence>
<name>A0A9W9IKR3_9EURO</name>
<evidence type="ECO:0000256" key="2">
    <source>
        <dbReference type="ARBA" id="ARBA00012438"/>
    </source>
</evidence>
<dbReference type="InterPro" id="IPR005467">
    <property type="entry name" value="His_kinase_dom"/>
</dbReference>
<dbReference type="InterPro" id="IPR001789">
    <property type="entry name" value="Sig_transdc_resp-reg_receiver"/>
</dbReference>
<feature type="compositionally biased region" description="Low complexity" evidence="7">
    <location>
        <begin position="406"/>
        <end position="416"/>
    </location>
</feature>
<dbReference type="SUPFAM" id="SSF55781">
    <property type="entry name" value="GAF domain-like"/>
    <property type="match status" value="1"/>
</dbReference>
<feature type="compositionally biased region" description="Basic and acidic residues" evidence="7">
    <location>
        <begin position="11"/>
        <end position="20"/>
    </location>
</feature>
<keyword evidence="3 6" id="KW-0597">Phosphoprotein</keyword>
<dbReference type="Proteomes" id="UP001146351">
    <property type="component" value="Unassembled WGS sequence"/>
</dbReference>
<dbReference type="CDD" id="cd00082">
    <property type="entry name" value="HisKA"/>
    <property type="match status" value="1"/>
</dbReference>
<evidence type="ECO:0000313" key="10">
    <source>
        <dbReference type="EMBL" id="KAJ5178866.1"/>
    </source>
</evidence>
<accession>A0A9W9IKR3</accession>
<dbReference type="SUPFAM" id="SSF55874">
    <property type="entry name" value="ATPase domain of HSP90 chaperone/DNA topoisomerase II/histidine kinase"/>
    <property type="match status" value="1"/>
</dbReference>
<dbReference type="Pfam" id="PF00072">
    <property type="entry name" value="Response_reg"/>
    <property type="match status" value="1"/>
</dbReference>
<dbReference type="Gene3D" id="3.40.50.2300">
    <property type="match status" value="1"/>
</dbReference>
<dbReference type="InterPro" id="IPR003594">
    <property type="entry name" value="HATPase_dom"/>
</dbReference>
<dbReference type="EC" id="2.7.13.3" evidence="2"/>
<dbReference type="PROSITE" id="PS50110">
    <property type="entry name" value="RESPONSE_REGULATORY"/>
    <property type="match status" value="1"/>
</dbReference>
<evidence type="ECO:0000256" key="1">
    <source>
        <dbReference type="ARBA" id="ARBA00000085"/>
    </source>
</evidence>
<keyword evidence="4" id="KW-0808">Transferase</keyword>
<dbReference type="CDD" id="cd17546">
    <property type="entry name" value="REC_hyHK_CKI1_RcsC-like"/>
    <property type="match status" value="1"/>
</dbReference>
<dbReference type="GO" id="GO:0009927">
    <property type="term" value="F:histidine phosphotransfer kinase activity"/>
    <property type="evidence" value="ECO:0007669"/>
    <property type="project" value="TreeGrafter"/>
</dbReference>
<dbReference type="SMART" id="SM00448">
    <property type="entry name" value="REC"/>
    <property type="match status" value="1"/>
</dbReference>
<feature type="domain" description="Histidine kinase" evidence="8">
    <location>
        <begin position="584"/>
        <end position="840"/>
    </location>
</feature>
<keyword evidence="5" id="KW-0418">Kinase</keyword>
<feature type="compositionally biased region" description="Polar residues" evidence="7">
    <location>
        <begin position="37"/>
        <end position="57"/>
    </location>
</feature>
<evidence type="ECO:0000259" key="9">
    <source>
        <dbReference type="PROSITE" id="PS50110"/>
    </source>
</evidence>
<dbReference type="AlphaFoldDB" id="A0A9W9IKR3"/>
<dbReference type="SUPFAM" id="SSF52172">
    <property type="entry name" value="CheY-like"/>
    <property type="match status" value="1"/>
</dbReference>
<dbReference type="EMBL" id="JAPQKO010000002">
    <property type="protein sequence ID" value="KAJ5178866.1"/>
    <property type="molecule type" value="Genomic_DNA"/>
</dbReference>
<sequence>MEPVSEPASPTEDHSAGRRAREVYRFFRPERLAPISEHTSSVDSLHSPNPSCSPGSTSIRRAPSVSSASSIASQPPRDAVWAPLDQMPESLVLGDDNVTLNSFAQLAALRLDVDRVFISVSDRRSQFIIAQSAQTTAGNNKYDAMGDGVYTGRSTLDIGSWKMCKDTITMPPSNRGTGECSFLVSHDLREDDRYQHLPMVTEEPNFRFYAGTPLTTESNINLGCFFILDTKPRPDFTHKEREIMGHMSMLIMDFLKVSRQATEGRRAARLSQGLSRFVAGSSSFFDAANSPTADDHVPQTTSSSVKSGMETQSVEHLNRHFRRSPSRSNSVRSSSSVSENRAEPSVSCSLENPFPNWPHSRRKHEDLDKGNAWTFRRAANLIRESLELEGDSGVVFVEAPREPVSDLDSGSDASSSETGKPASVLAMSTEADPFSSDTQSHPVANLDDDFLHRLLGRYQKGRLWAFHRDGMLSSSDNESPRKSRARTRAPSGRSTGLKKRRTTENSVLNRCFPGATQVLFVPLWNAANSQWFGGFFCWNNVESNVFNPSVELSSLLGFGSSIMVECNRVESMISDRQKGDFLGSISHELRSPLHGILAAAELMQSTDLNSFQGSLMETIDACGRTLLDTMNQVLDFSKIISLEREFRHFRRRKNSSLDMKQIHRNAAHLDAYMATDVSVLAEEVVEGVCVGQLHGQDSKSADKLHPNVDVVIDIAPNDWIYHIPPGALRRIIMNIFSNSIKYTDQGNVSLHLEAKKSEPQRGQREDLVTLTVSDTGKGISEDFLRGKLYVPFAQENSLASGTGLGLSIVRSLVKSLGGSINVYSRPRDGTIVQVALPLMRPGHEDIPCEGPLPDLDGNEVDSTGNFRTAHRGKKVAIWGTEPEEASSHGYWGVTSRYLTDWYGFELVSSSREDVDLMLAKKVPSDDEIRGSPRGCITSPVLILNAEYMGHNSTPANGQSLLTCVSFVSHPCGPRKLARSIQKCLDQAKAAPLVADTITRPEQPDKSTTHIEQPLTKSPCSDGHSKTETSTPDSIPAEPPEPPKDPPTQSKTPRVLIVEDNKINLNLMLAFLKKRKLTTLDSAENGQLAVDAVKNLSHSYDIIFMDISMPVMDGFEATRAIRLIEKERAANLQPSNIIALTGLSSERDESQALESGMDLFLTKPVTLKSITKILDEWGEKGLQSQSRRMQVV</sequence>
<evidence type="ECO:0000256" key="7">
    <source>
        <dbReference type="SAM" id="MobiDB-lite"/>
    </source>
</evidence>
<feature type="compositionally biased region" description="Polar residues" evidence="7">
    <location>
        <begin position="288"/>
        <end position="315"/>
    </location>
</feature>
<dbReference type="InterPro" id="IPR011006">
    <property type="entry name" value="CheY-like_superfamily"/>
</dbReference>
<dbReference type="Gene3D" id="1.10.287.130">
    <property type="match status" value="1"/>
</dbReference>
<dbReference type="PANTHER" id="PTHR43047">
    <property type="entry name" value="TWO-COMPONENT HISTIDINE PROTEIN KINASE"/>
    <property type="match status" value="1"/>
</dbReference>
<dbReference type="SMART" id="SM00387">
    <property type="entry name" value="HATPase_c"/>
    <property type="match status" value="1"/>
</dbReference>
<comment type="caution">
    <text evidence="10">The sequence shown here is derived from an EMBL/GenBank/DDBJ whole genome shotgun (WGS) entry which is preliminary data.</text>
</comment>
<dbReference type="GO" id="GO:0005886">
    <property type="term" value="C:plasma membrane"/>
    <property type="evidence" value="ECO:0007669"/>
    <property type="project" value="TreeGrafter"/>
</dbReference>
<dbReference type="SUPFAM" id="SSF47384">
    <property type="entry name" value="Homodimeric domain of signal transducing histidine kinase"/>
    <property type="match status" value="1"/>
</dbReference>
<dbReference type="PANTHER" id="PTHR43047:SF72">
    <property type="entry name" value="OSMOSENSING HISTIDINE PROTEIN KINASE SLN1"/>
    <property type="match status" value="1"/>
</dbReference>
<dbReference type="GO" id="GO:0000155">
    <property type="term" value="F:phosphorelay sensor kinase activity"/>
    <property type="evidence" value="ECO:0007669"/>
    <property type="project" value="InterPro"/>
</dbReference>
<feature type="region of interest" description="Disordered" evidence="7">
    <location>
        <begin position="37"/>
        <end position="76"/>
    </location>
</feature>
<dbReference type="FunFam" id="1.10.287.130:FF:000023">
    <property type="entry name" value="Sensor histidine kinase/response regulator, putative"/>
    <property type="match status" value="1"/>
</dbReference>
<feature type="region of interest" description="Disordered" evidence="7">
    <location>
        <begin position="994"/>
        <end position="1054"/>
    </location>
</feature>
<dbReference type="InterPro" id="IPR036890">
    <property type="entry name" value="HATPase_C_sf"/>
</dbReference>